<dbReference type="GO" id="GO:0005829">
    <property type="term" value="C:cytosol"/>
    <property type="evidence" value="ECO:0007669"/>
    <property type="project" value="TreeGrafter"/>
</dbReference>
<dbReference type="Gene3D" id="3.20.20.140">
    <property type="entry name" value="Metal-dependent hydrolases"/>
    <property type="match status" value="1"/>
</dbReference>
<feature type="binding site" evidence="4">
    <location>
        <position position="8"/>
    </location>
    <ligand>
        <name>a divalent metal cation</name>
        <dbReference type="ChEBI" id="CHEBI:60240"/>
        <label>1</label>
    </ligand>
</feature>
<dbReference type="SUPFAM" id="SSF51556">
    <property type="entry name" value="Metallo-dependent hydrolases"/>
    <property type="match status" value="1"/>
</dbReference>
<accession>A0A517SH47</accession>
<dbReference type="PIRSF" id="PIRSF005902">
    <property type="entry name" value="DNase_TatD"/>
    <property type="match status" value="1"/>
</dbReference>
<evidence type="ECO:0000256" key="3">
    <source>
        <dbReference type="ARBA" id="ARBA00022801"/>
    </source>
</evidence>
<dbReference type="PROSITE" id="PS01137">
    <property type="entry name" value="TATD_1"/>
    <property type="match status" value="1"/>
</dbReference>
<evidence type="ECO:0000256" key="4">
    <source>
        <dbReference type="PIRSR" id="PIRSR005902-1"/>
    </source>
</evidence>
<dbReference type="FunCoup" id="A0A517SH47">
    <property type="interactions" value="466"/>
</dbReference>
<dbReference type="GO" id="GO:0046872">
    <property type="term" value="F:metal ion binding"/>
    <property type="evidence" value="ECO:0007669"/>
    <property type="project" value="UniProtKB-KW"/>
</dbReference>
<dbReference type="EC" id="3.1.21.-" evidence="5"/>
<evidence type="ECO:0000313" key="5">
    <source>
        <dbReference type="EMBL" id="QDT55432.1"/>
    </source>
</evidence>
<dbReference type="GO" id="GO:0016788">
    <property type="term" value="F:hydrolase activity, acting on ester bonds"/>
    <property type="evidence" value="ECO:0007669"/>
    <property type="project" value="InterPro"/>
</dbReference>
<feature type="binding site" evidence="4">
    <location>
        <position position="128"/>
    </location>
    <ligand>
        <name>a divalent metal cation</name>
        <dbReference type="ChEBI" id="CHEBI:60240"/>
        <label>2</label>
    </ligand>
</feature>
<dbReference type="Proteomes" id="UP000315700">
    <property type="component" value="Chromosome"/>
</dbReference>
<dbReference type="NCBIfam" id="TIGR00010">
    <property type="entry name" value="YchF/TatD family DNA exonuclease"/>
    <property type="match status" value="1"/>
</dbReference>
<keyword evidence="3 5" id="KW-0378">Hydrolase</keyword>
<dbReference type="GO" id="GO:0004536">
    <property type="term" value="F:DNA nuclease activity"/>
    <property type="evidence" value="ECO:0007669"/>
    <property type="project" value="InterPro"/>
</dbReference>
<dbReference type="RefSeq" id="WP_145031224.1">
    <property type="nucleotide sequence ID" value="NZ_CP036271.1"/>
</dbReference>
<keyword evidence="2 4" id="KW-0479">Metal-binding</keyword>
<dbReference type="KEGG" id="ccos:Pan44_34750"/>
<dbReference type="PANTHER" id="PTHR46124">
    <property type="entry name" value="D-AMINOACYL-TRNA DEACYLASE"/>
    <property type="match status" value="1"/>
</dbReference>
<dbReference type="CDD" id="cd01310">
    <property type="entry name" value="TatD_DNAse"/>
    <property type="match status" value="1"/>
</dbReference>
<feature type="binding site" evidence="4">
    <location>
        <position position="154"/>
    </location>
    <ligand>
        <name>a divalent metal cation</name>
        <dbReference type="ChEBI" id="CHEBI:60240"/>
        <label>2</label>
    </ligand>
</feature>
<dbReference type="FunFam" id="3.20.20.140:FF:000005">
    <property type="entry name" value="TatD family hydrolase"/>
    <property type="match status" value="1"/>
</dbReference>
<keyword evidence="6" id="KW-1185">Reference proteome</keyword>
<feature type="binding site" evidence="4">
    <location>
        <position position="204"/>
    </location>
    <ligand>
        <name>a divalent metal cation</name>
        <dbReference type="ChEBI" id="CHEBI:60240"/>
        <label>1</label>
    </ligand>
</feature>
<sequence length="257" mass="28336">MLIDTHAHLDEDAFSGDMHHCLDRARDAGVGRIITIGTTLESSRRAVELAERRPEIFAAIGIHPNYASAAGEDDWPELVKLAAHPRVVGIGETGLDRYWDHTPIDEQRDYFHRHLELSRETGKPFIIHCRDADADVLEILKNAAGQGTLNGVMHCFSGSQEMADECLRLGMHLSFAGVITFKKNAQLRAVAAAAPLDRIMVETDAPYLAPTPHRGKRNEPSWVKFTAQQLAEARGATLEDIAAATTANATRLFRLPD</sequence>
<dbReference type="InterPro" id="IPR032466">
    <property type="entry name" value="Metal_Hydrolase"/>
</dbReference>
<dbReference type="InterPro" id="IPR018228">
    <property type="entry name" value="DNase_TatD-rel_CS"/>
</dbReference>
<proteinExistence type="inferred from homology"/>
<dbReference type="AlphaFoldDB" id="A0A517SH47"/>
<gene>
    <name evidence="5" type="primary">ycfH</name>
    <name evidence="5" type="ORF">Pan44_34750</name>
</gene>
<organism evidence="5 6">
    <name type="scientific">Caulifigura coniformis</name>
    <dbReference type="NCBI Taxonomy" id="2527983"/>
    <lineage>
        <taxon>Bacteria</taxon>
        <taxon>Pseudomonadati</taxon>
        <taxon>Planctomycetota</taxon>
        <taxon>Planctomycetia</taxon>
        <taxon>Planctomycetales</taxon>
        <taxon>Planctomycetaceae</taxon>
        <taxon>Caulifigura</taxon>
    </lineage>
</organism>
<feature type="binding site" evidence="4">
    <location>
        <position position="6"/>
    </location>
    <ligand>
        <name>a divalent metal cation</name>
        <dbReference type="ChEBI" id="CHEBI:60240"/>
        <label>1</label>
    </ligand>
</feature>
<feature type="binding site" evidence="4">
    <location>
        <position position="92"/>
    </location>
    <ligand>
        <name>a divalent metal cation</name>
        <dbReference type="ChEBI" id="CHEBI:60240"/>
        <label>1</label>
    </ligand>
</feature>
<dbReference type="InterPro" id="IPR001130">
    <property type="entry name" value="TatD-like"/>
</dbReference>
<name>A0A517SH47_9PLAN</name>
<comment type="similarity">
    <text evidence="1">Belongs to the metallo-dependent hydrolases superfamily. TatD-type hydrolase family.</text>
</comment>
<reference evidence="5 6" key="1">
    <citation type="submission" date="2019-02" db="EMBL/GenBank/DDBJ databases">
        <title>Deep-cultivation of Planctomycetes and their phenomic and genomic characterization uncovers novel biology.</title>
        <authorList>
            <person name="Wiegand S."/>
            <person name="Jogler M."/>
            <person name="Boedeker C."/>
            <person name="Pinto D."/>
            <person name="Vollmers J."/>
            <person name="Rivas-Marin E."/>
            <person name="Kohn T."/>
            <person name="Peeters S.H."/>
            <person name="Heuer A."/>
            <person name="Rast P."/>
            <person name="Oberbeckmann S."/>
            <person name="Bunk B."/>
            <person name="Jeske O."/>
            <person name="Meyerdierks A."/>
            <person name="Storesund J.E."/>
            <person name="Kallscheuer N."/>
            <person name="Luecker S."/>
            <person name="Lage O.M."/>
            <person name="Pohl T."/>
            <person name="Merkel B.J."/>
            <person name="Hornburger P."/>
            <person name="Mueller R.-W."/>
            <person name="Bruemmer F."/>
            <person name="Labrenz M."/>
            <person name="Spormann A.M."/>
            <person name="Op den Camp H."/>
            <person name="Overmann J."/>
            <person name="Amann R."/>
            <person name="Jetten M.S.M."/>
            <person name="Mascher T."/>
            <person name="Medema M.H."/>
            <person name="Devos D.P."/>
            <person name="Kaster A.-K."/>
            <person name="Ovreas L."/>
            <person name="Rohde M."/>
            <person name="Galperin M.Y."/>
            <person name="Jogler C."/>
        </authorList>
    </citation>
    <scope>NUCLEOTIDE SEQUENCE [LARGE SCALE GENOMIC DNA]</scope>
    <source>
        <strain evidence="5 6">Pan44</strain>
    </source>
</reference>
<evidence type="ECO:0000256" key="2">
    <source>
        <dbReference type="ARBA" id="ARBA00022723"/>
    </source>
</evidence>
<dbReference type="EMBL" id="CP036271">
    <property type="protein sequence ID" value="QDT55432.1"/>
    <property type="molecule type" value="Genomic_DNA"/>
</dbReference>
<dbReference type="InterPro" id="IPR015991">
    <property type="entry name" value="TatD/YcfH-like"/>
</dbReference>
<protein>
    <submittedName>
        <fullName evidence="5">Putative deoxyribonuclease YcfH</fullName>
        <ecNumber evidence="5">3.1.21.-</ecNumber>
    </submittedName>
</protein>
<evidence type="ECO:0000313" key="6">
    <source>
        <dbReference type="Proteomes" id="UP000315700"/>
    </source>
</evidence>
<dbReference type="PANTHER" id="PTHR46124:SF2">
    <property type="entry name" value="D-AMINOACYL-TRNA DEACYLASE"/>
    <property type="match status" value="1"/>
</dbReference>
<evidence type="ECO:0000256" key="1">
    <source>
        <dbReference type="ARBA" id="ARBA00009275"/>
    </source>
</evidence>
<dbReference type="Pfam" id="PF01026">
    <property type="entry name" value="TatD_DNase"/>
    <property type="match status" value="1"/>
</dbReference>
<dbReference type="InParanoid" id="A0A517SH47"/>
<dbReference type="OrthoDB" id="9810005at2"/>